<dbReference type="PANTHER" id="PTHR47197:SF3">
    <property type="entry name" value="DIHYDRO-HEME D1 DEHYDROGENASE"/>
    <property type="match status" value="1"/>
</dbReference>
<dbReference type="Gene3D" id="2.130.10.10">
    <property type="entry name" value="YVTN repeat-like/Quinoprotein amine dehydrogenase"/>
    <property type="match status" value="2"/>
</dbReference>
<evidence type="ECO:0000313" key="2">
    <source>
        <dbReference type="Proteomes" id="UP000199679"/>
    </source>
</evidence>
<dbReference type="InterPro" id="IPR051200">
    <property type="entry name" value="Host-pathogen_enzymatic-act"/>
</dbReference>
<protein>
    <submittedName>
        <fullName evidence="1">40-residue YVTN family beta-propeller repeat-containing protein</fullName>
    </submittedName>
</protein>
<keyword evidence="2" id="KW-1185">Reference proteome</keyword>
<dbReference type="RefSeq" id="WP_091373907.1">
    <property type="nucleotide sequence ID" value="NZ_LT629740.1"/>
</dbReference>
<dbReference type="InterPro" id="IPR015943">
    <property type="entry name" value="WD40/YVTN_repeat-like_dom_sf"/>
</dbReference>
<gene>
    <name evidence="1" type="ORF">SAMN05216490_2829</name>
</gene>
<organism evidence="1 2">
    <name type="scientific">Mucilaginibacter mallensis</name>
    <dbReference type="NCBI Taxonomy" id="652787"/>
    <lineage>
        <taxon>Bacteria</taxon>
        <taxon>Pseudomonadati</taxon>
        <taxon>Bacteroidota</taxon>
        <taxon>Sphingobacteriia</taxon>
        <taxon>Sphingobacteriales</taxon>
        <taxon>Sphingobacteriaceae</taxon>
        <taxon>Mucilaginibacter</taxon>
    </lineage>
</organism>
<dbReference type="AlphaFoldDB" id="A0A1H1YS83"/>
<dbReference type="Proteomes" id="UP000199679">
    <property type="component" value="Chromosome I"/>
</dbReference>
<dbReference type="OrthoDB" id="9803927at2"/>
<dbReference type="STRING" id="652787.SAMN05216490_2829"/>
<dbReference type="InterPro" id="IPR011045">
    <property type="entry name" value="N2O_reductase_N"/>
</dbReference>
<name>A0A1H1YS83_MUCMA</name>
<sequence length="342" mass="36457">MKTLRSCLFILMLSGITLLISSKECSAQRTLLALSKGDHVLEVIDPTSLKVIASVPVGQDPHEVIASADGKTAYVSIYGGGSLHEINVIDLVTQKPLPTIDTKPLNGPHGLVFNNGKVWFSAEGAKSVARYDPASGKFDWAMGTGQNRTHMLYVTPDGKQVYTTNVASATVSILTDSLLKPENHGGGFTPPPHRDWVQTLIPVGKGSEGFDVSPDGRELWTAGADDGVITIIDLASKKVSVQLDAQVTGANRLKFTPDGKRALITSLRTGDLFIFDVATHHLIKKISTGRGAAGILVDDDGSRAFIGCTADDYIAVVNLKTLEVTAHIPVRGADGLAWAERH</sequence>
<dbReference type="PANTHER" id="PTHR47197">
    <property type="entry name" value="PROTEIN NIRF"/>
    <property type="match status" value="1"/>
</dbReference>
<accession>A0A1H1YS83</accession>
<dbReference type="EMBL" id="LT629740">
    <property type="protein sequence ID" value="SDT24182.1"/>
    <property type="molecule type" value="Genomic_DNA"/>
</dbReference>
<dbReference type="SUPFAM" id="SSF50974">
    <property type="entry name" value="Nitrous oxide reductase, N-terminal domain"/>
    <property type="match status" value="1"/>
</dbReference>
<proteinExistence type="predicted"/>
<evidence type="ECO:0000313" key="1">
    <source>
        <dbReference type="EMBL" id="SDT24182.1"/>
    </source>
</evidence>
<reference evidence="1 2" key="1">
    <citation type="submission" date="2016-10" db="EMBL/GenBank/DDBJ databases">
        <authorList>
            <person name="de Groot N.N."/>
        </authorList>
    </citation>
    <scope>NUCLEOTIDE SEQUENCE [LARGE SCALE GENOMIC DNA]</scope>
    <source>
        <strain evidence="1 2">MP1X4</strain>
    </source>
</reference>